<reference evidence="3" key="1">
    <citation type="submission" date="2015-12" db="EMBL/GenBank/DDBJ databases">
        <title>Update maize B73 reference genome by single molecule sequencing technologies.</title>
        <authorList>
            <consortium name="Maize Genome Sequencing Project"/>
            <person name="Ware D."/>
        </authorList>
    </citation>
    <scope>NUCLEOTIDE SEQUENCE [LARGE SCALE GENOMIC DNA]</scope>
    <source>
        <strain evidence="3">cv. B73</strain>
    </source>
</reference>
<protein>
    <submittedName>
        <fullName evidence="2">Uncharacterized protein</fullName>
    </submittedName>
</protein>
<dbReference type="Proteomes" id="UP000007305">
    <property type="component" value="Chromosome 3"/>
</dbReference>
<keyword evidence="1" id="KW-0812">Transmembrane</keyword>
<proteinExistence type="predicted"/>
<dbReference type="AlphaFoldDB" id="A0A804ND95"/>
<evidence type="ECO:0000256" key="1">
    <source>
        <dbReference type="SAM" id="Phobius"/>
    </source>
</evidence>
<evidence type="ECO:0000313" key="2">
    <source>
        <dbReference type="EnsemblPlants" id="Zm00001eb152780_P002"/>
    </source>
</evidence>
<keyword evidence="1" id="KW-0472">Membrane</keyword>
<dbReference type="EnsemblPlants" id="Zm00001eb152780_T002">
    <property type="protein sequence ID" value="Zm00001eb152780_P002"/>
    <property type="gene ID" value="Zm00001eb152780"/>
</dbReference>
<feature type="transmembrane region" description="Helical" evidence="1">
    <location>
        <begin position="12"/>
        <end position="32"/>
    </location>
</feature>
<organism evidence="2 3">
    <name type="scientific">Zea mays</name>
    <name type="common">Maize</name>
    <dbReference type="NCBI Taxonomy" id="4577"/>
    <lineage>
        <taxon>Eukaryota</taxon>
        <taxon>Viridiplantae</taxon>
        <taxon>Streptophyta</taxon>
        <taxon>Embryophyta</taxon>
        <taxon>Tracheophyta</taxon>
        <taxon>Spermatophyta</taxon>
        <taxon>Magnoliopsida</taxon>
        <taxon>Liliopsida</taxon>
        <taxon>Poales</taxon>
        <taxon>Poaceae</taxon>
        <taxon>PACMAD clade</taxon>
        <taxon>Panicoideae</taxon>
        <taxon>Andropogonodae</taxon>
        <taxon>Andropogoneae</taxon>
        <taxon>Tripsacinae</taxon>
        <taxon>Zea</taxon>
    </lineage>
</organism>
<dbReference type="Gramene" id="Zm00001eb152780_T002">
    <property type="protein sequence ID" value="Zm00001eb152780_P002"/>
    <property type="gene ID" value="Zm00001eb152780"/>
</dbReference>
<accession>A0A804ND95</accession>
<evidence type="ECO:0000313" key="3">
    <source>
        <dbReference type="Proteomes" id="UP000007305"/>
    </source>
</evidence>
<reference evidence="2" key="3">
    <citation type="submission" date="2021-05" db="UniProtKB">
        <authorList>
            <consortium name="EnsemblPlants"/>
        </authorList>
    </citation>
    <scope>IDENTIFICATION</scope>
    <source>
        <strain evidence="2">cv. B73</strain>
    </source>
</reference>
<sequence length="69" mass="7629">MNDGKVVCVVGFAFLFAVDSWIVFGGMVILLMEDLQGRNAYAEIEVAYNCRKGKYGVADEDIILYGQCV</sequence>
<name>A0A804ND95_MAIZE</name>
<keyword evidence="3" id="KW-1185">Reference proteome</keyword>
<reference evidence="2" key="2">
    <citation type="submission" date="2019-07" db="EMBL/GenBank/DDBJ databases">
        <authorList>
            <person name="Seetharam A."/>
            <person name="Woodhouse M."/>
            <person name="Cannon E."/>
        </authorList>
    </citation>
    <scope>NUCLEOTIDE SEQUENCE [LARGE SCALE GENOMIC DNA]</scope>
    <source>
        <strain evidence="2">cv. B73</strain>
    </source>
</reference>
<keyword evidence="1" id="KW-1133">Transmembrane helix</keyword>